<evidence type="ECO:0000313" key="4">
    <source>
        <dbReference type="EMBL" id="SPP98114.1"/>
    </source>
</evidence>
<keyword evidence="2" id="KW-0520">NAD</keyword>
<keyword evidence="4" id="KW-0670">Pyruvate</keyword>
<dbReference type="SUPFAM" id="SSF51735">
    <property type="entry name" value="NAD(P)-binding Rossmann-fold domains"/>
    <property type="match status" value="1"/>
</dbReference>
<dbReference type="KEGG" id="bvz:BRAD3257_7371"/>
<dbReference type="Gene3D" id="3.40.50.720">
    <property type="entry name" value="NAD(P)-binding Rossmann-like Domain"/>
    <property type="match status" value="2"/>
</dbReference>
<evidence type="ECO:0000259" key="3">
    <source>
        <dbReference type="Pfam" id="PF02826"/>
    </source>
</evidence>
<dbReference type="PANTHER" id="PTHR43333:SF1">
    <property type="entry name" value="D-ISOMER SPECIFIC 2-HYDROXYACID DEHYDROGENASE NAD-BINDING DOMAIN-CONTAINING PROTEIN"/>
    <property type="match status" value="1"/>
</dbReference>
<organism evidence="4 5">
    <name type="scientific">Bradyrhizobium vignae</name>
    <dbReference type="NCBI Taxonomy" id="1549949"/>
    <lineage>
        <taxon>Bacteria</taxon>
        <taxon>Pseudomonadati</taxon>
        <taxon>Pseudomonadota</taxon>
        <taxon>Alphaproteobacteria</taxon>
        <taxon>Hyphomicrobiales</taxon>
        <taxon>Nitrobacteraceae</taxon>
        <taxon>Bradyrhizobium</taxon>
    </lineage>
</organism>
<dbReference type="GO" id="GO:0030267">
    <property type="term" value="F:glyoxylate reductase (NADPH) activity"/>
    <property type="evidence" value="ECO:0007669"/>
    <property type="project" value="UniProtKB-EC"/>
</dbReference>
<feature type="domain" description="D-isomer specific 2-hydroxyacid dehydrogenase NAD-binding" evidence="3">
    <location>
        <begin position="107"/>
        <end position="277"/>
    </location>
</feature>
<name>A0A2U3Q9L5_9BRAD</name>
<dbReference type="GO" id="GO:0016618">
    <property type="term" value="F:hydroxypyruvate reductase [NAD(P)H] activity"/>
    <property type="evidence" value="ECO:0007669"/>
    <property type="project" value="UniProtKB-EC"/>
</dbReference>
<dbReference type="RefSeq" id="WP_122405295.1">
    <property type="nucleotide sequence ID" value="NZ_LS398110.1"/>
</dbReference>
<dbReference type="GO" id="GO:0051287">
    <property type="term" value="F:NAD binding"/>
    <property type="evidence" value="ECO:0007669"/>
    <property type="project" value="InterPro"/>
</dbReference>
<dbReference type="SUPFAM" id="SSF52283">
    <property type="entry name" value="Formate/glycerate dehydrogenase catalytic domain-like"/>
    <property type="match status" value="1"/>
</dbReference>
<proteinExistence type="predicted"/>
<accession>A0A2U3Q9L5</accession>
<dbReference type="AlphaFoldDB" id="A0A2U3Q9L5"/>
<dbReference type="EC" id="1.1.1.79" evidence="4"/>
<dbReference type="EMBL" id="LS398110">
    <property type="protein sequence ID" value="SPP98114.1"/>
    <property type="molecule type" value="Genomic_DNA"/>
</dbReference>
<evidence type="ECO:0000256" key="2">
    <source>
        <dbReference type="ARBA" id="ARBA00023027"/>
    </source>
</evidence>
<protein>
    <submittedName>
        <fullName evidence="4">Glyoxylate/hydroxypyruvate reductase A</fullName>
        <ecNumber evidence="4">1.1.1.79</ecNumber>
        <ecNumber evidence="4">1.1.1.81</ecNumber>
    </submittedName>
</protein>
<dbReference type="InterPro" id="IPR006140">
    <property type="entry name" value="D-isomer_DH_NAD-bd"/>
</dbReference>
<evidence type="ECO:0000256" key="1">
    <source>
        <dbReference type="ARBA" id="ARBA00023002"/>
    </source>
</evidence>
<dbReference type="PROSITE" id="PS00671">
    <property type="entry name" value="D_2_HYDROXYACID_DH_3"/>
    <property type="match status" value="1"/>
</dbReference>
<dbReference type="InterPro" id="IPR029753">
    <property type="entry name" value="D-isomer_DH_CS"/>
</dbReference>
<reference evidence="4 5" key="1">
    <citation type="submission" date="2018-03" db="EMBL/GenBank/DDBJ databases">
        <authorList>
            <person name="Gully D."/>
        </authorList>
    </citation>
    <scope>NUCLEOTIDE SEQUENCE [LARGE SCALE GENOMIC DNA]</scope>
    <source>
        <strain evidence="4">ORS3257</strain>
    </source>
</reference>
<dbReference type="PANTHER" id="PTHR43333">
    <property type="entry name" value="2-HACID_DH_C DOMAIN-CONTAINING PROTEIN"/>
    <property type="match status" value="1"/>
</dbReference>
<dbReference type="Proteomes" id="UP000246085">
    <property type="component" value="Chromosome BRAD3257"/>
</dbReference>
<dbReference type="EC" id="1.1.1.81" evidence="4"/>
<keyword evidence="1 4" id="KW-0560">Oxidoreductase</keyword>
<dbReference type="CDD" id="cd12164">
    <property type="entry name" value="GDH_like_2"/>
    <property type="match status" value="1"/>
</dbReference>
<gene>
    <name evidence="4" type="primary">ghrA</name>
    <name evidence="4" type="ORF">BRAD3257_7371</name>
</gene>
<evidence type="ECO:0000313" key="5">
    <source>
        <dbReference type="Proteomes" id="UP000246085"/>
    </source>
</evidence>
<sequence length="312" mass="34070">MAGAIAYISGESDRLAWKTLLEAGLGTIDFRTLNDGLGNIDEIEVALAWNPKPGLLSMFTNMKMIVSLGMGVDHLLTDDKLPQDVPITRIMDDGLVGQMSEYAIYWALRHHSDIDKYEASQRNKTWKPERFVDTIERRVGVMGFGTIGQDTARKFAALGFPTAGWSRTAKTLSGIETFHGPDGFAQFLARTDILVDVLPLTRDTMGLLDAKAFAGLPRGAYFINMARGGHVVDSDLLAALDSGHLSGAALDVFSTEPLPTDHRFWTHPRVRVTPHIAGATNPRTAAPGVIENIRRLRAGQALINTVDPKTGY</sequence>
<dbReference type="Pfam" id="PF02826">
    <property type="entry name" value="2-Hacid_dh_C"/>
    <property type="match status" value="1"/>
</dbReference>
<dbReference type="InterPro" id="IPR036291">
    <property type="entry name" value="NAD(P)-bd_dom_sf"/>
</dbReference>